<dbReference type="Proteomes" id="UP000308530">
    <property type="component" value="Plasmid pPRADMK78_02"/>
</dbReference>
<keyword evidence="2" id="KW-1185">Reference proteome</keyword>
<sequence>MLEDPRKALDLRVSIALSCLRKTTIRAFAGRGPSRRREPQAITQIADQVAAALMVSLMFCRDGTPVIRSRIAHHIATVMQGIPDGIAREWAGLDATARDKARQHIADQIVWRLWERYTVTLQARAVVVPTAKVWCGVAQTDPE</sequence>
<geneLocation type="plasmid" evidence="1 2">
    <name>pPRADMK78_02</name>
</geneLocation>
<proteinExistence type="predicted"/>
<gene>
    <name evidence="1" type="ORF">FE840_020745</name>
</gene>
<evidence type="ECO:0000313" key="1">
    <source>
        <dbReference type="EMBL" id="QLF72067.1"/>
    </source>
</evidence>
<dbReference type="RefSeq" id="WP_138289573.1">
    <property type="nucleotide sequence ID" value="NZ_CP058352.1"/>
</dbReference>
<dbReference type="EMBL" id="CP058352">
    <property type="protein sequence ID" value="QLF72067.1"/>
    <property type="molecule type" value="Genomic_DNA"/>
</dbReference>
<reference evidence="1 2" key="1">
    <citation type="submission" date="2020-06" db="EMBL/GenBank/DDBJ databases">
        <title>Genome sequence of Rhizobium sp strain ADMK78.</title>
        <authorList>
            <person name="Rahi P."/>
        </authorList>
    </citation>
    <scope>NUCLEOTIDE SEQUENCE [LARGE SCALE GENOMIC DNA]</scope>
    <source>
        <strain evidence="1 2">ADMK78</strain>
        <plasmid evidence="1 2">pPRADMK78_02</plasmid>
    </source>
</reference>
<protein>
    <submittedName>
        <fullName evidence="1">Uncharacterized protein</fullName>
    </submittedName>
</protein>
<accession>A0ABX6QUQ3</accession>
<keyword evidence="1" id="KW-0614">Plasmid</keyword>
<name>A0ABX6QUQ3_9HYPH</name>
<evidence type="ECO:0000313" key="2">
    <source>
        <dbReference type="Proteomes" id="UP000308530"/>
    </source>
</evidence>
<organism evidence="1 2">
    <name type="scientific">Peteryoungia desertarenae</name>
    <dbReference type="NCBI Taxonomy" id="1813451"/>
    <lineage>
        <taxon>Bacteria</taxon>
        <taxon>Pseudomonadati</taxon>
        <taxon>Pseudomonadota</taxon>
        <taxon>Alphaproteobacteria</taxon>
        <taxon>Hyphomicrobiales</taxon>
        <taxon>Rhizobiaceae</taxon>
        <taxon>Peteryoungia</taxon>
    </lineage>
</organism>